<gene>
    <name evidence="2" type="ORF">HK099_007515</name>
</gene>
<organism evidence="2 3">
    <name type="scientific">Clydaea vesicula</name>
    <dbReference type="NCBI Taxonomy" id="447962"/>
    <lineage>
        <taxon>Eukaryota</taxon>
        <taxon>Fungi</taxon>
        <taxon>Fungi incertae sedis</taxon>
        <taxon>Chytridiomycota</taxon>
        <taxon>Chytridiomycota incertae sedis</taxon>
        <taxon>Chytridiomycetes</taxon>
        <taxon>Lobulomycetales</taxon>
        <taxon>Lobulomycetaceae</taxon>
        <taxon>Clydaea</taxon>
    </lineage>
</organism>
<evidence type="ECO:0000313" key="3">
    <source>
        <dbReference type="Proteomes" id="UP001211065"/>
    </source>
</evidence>
<dbReference type="InterPro" id="IPR006342">
    <property type="entry name" value="FkbM_mtfrase"/>
</dbReference>
<evidence type="ECO:0000313" key="2">
    <source>
        <dbReference type="EMBL" id="KAJ3213225.1"/>
    </source>
</evidence>
<keyword evidence="3" id="KW-1185">Reference proteome</keyword>
<feature type="domain" description="Methyltransferase FkbM" evidence="1">
    <location>
        <begin position="98"/>
        <end position="258"/>
    </location>
</feature>
<dbReference type="InterPro" id="IPR029063">
    <property type="entry name" value="SAM-dependent_MTases_sf"/>
</dbReference>
<dbReference type="Proteomes" id="UP001211065">
    <property type="component" value="Unassembled WGS sequence"/>
</dbReference>
<dbReference type="NCBIfam" id="TIGR01444">
    <property type="entry name" value="fkbM_fam"/>
    <property type="match status" value="1"/>
</dbReference>
<dbReference type="EMBL" id="JADGJW010000733">
    <property type="protein sequence ID" value="KAJ3213225.1"/>
    <property type="molecule type" value="Genomic_DNA"/>
</dbReference>
<dbReference type="PANTHER" id="PTHR34203">
    <property type="entry name" value="METHYLTRANSFERASE, FKBM FAMILY PROTEIN"/>
    <property type="match status" value="1"/>
</dbReference>
<accession>A0AAD5TX58</accession>
<dbReference type="Pfam" id="PF05050">
    <property type="entry name" value="Methyltransf_21"/>
    <property type="match status" value="1"/>
</dbReference>
<dbReference type="SUPFAM" id="SSF53335">
    <property type="entry name" value="S-adenosyl-L-methionine-dependent methyltransferases"/>
    <property type="match status" value="1"/>
</dbReference>
<proteinExistence type="predicted"/>
<protein>
    <recommendedName>
        <fullName evidence="1">Methyltransferase FkbM domain-containing protein</fullName>
    </recommendedName>
</protein>
<dbReference type="PANTHER" id="PTHR34203:SF15">
    <property type="entry name" value="SLL1173 PROTEIN"/>
    <property type="match status" value="1"/>
</dbReference>
<evidence type="ECO:0000259" key="1">
    <source>
        <dbReference type="Pfam" id="PF05050"/>
    </source>
</evidence>
<reference evidence="2" key="1">
    <citation type="submission" date="2020-05" db="EMBL/GenBank/DDBJ databases">
        <title>Phylogenomic resolution of chytrid fungi.</title>
        <authorList>
            <person name="Stajich J.E."/>
            <person name="Amses K."/>
            <person name="Simmons R."/>
            <person name="Seto K."/>
            <person name="Myers J."/>
            <person name="Bonds A."/>
            <person name="Quandt C.A."/>
            <person name="Barry K."/>
            <person name="Liu P."/>
            <person name="Grigoriev I."/>
            <person name="Longcore J.E."/>
            <person name="James T.Y."/>
        </authorList>
    </citation>
    <scope>NUCLEOTIDE SEQUENCE</scope>
    <source>
        <strain evidence="2">JEL0476</strain>
    </source>
</reference>
<comment type="caution">
    <text evidence="2">The sequence shown here is derived from an EMBL/GenBank/DDBJ whole genome shotgun (WGS) entry which is preliminary data.</text>
</comment>
<dbReference type="Gene3D" id="3.40.50.150">
    <property type="entry name" value="Vaccinia Virus protein VP39"/>
    <property type="match status" value="1"/>
</dbReference>
<name>A0AAD5TX58_9FUNG</name>
<sequence>MDISNYDSDYLKFYEKRKSNSPHFELPSCELGFNSRSTVVTAFTNPYRVYLHKYGEDIHVSESILAGSANGNMFEAYTRIIMTQMLNALNIKNPVIVDIGANIGLHALYFGSLGFEVHAFEPFKKNSELLSCSISANRFYNIKLNKFGLSELENEMCMDVPQKNNHGHAVVSKSSKCENPLKFKRLDDYINSDMKGIIPDVIKIDIEGHEFKALITAKEIFKLKKPKLIFSEFYPVFMREQNVITAEYWQYLKDLGYEVFDLRGKKVTLENIDRNMDIVAIDKNYVDVVYKSSF</sequence>
<dbReference type="AlphaFoldDB" id="A0AAD5TX58"/>
<dbReference type="InterPro" id="IPR052514">
    <property type="entry name" value="SAM-dependent_MTase"/>
</dbReference>